<dbReference type="InterPro" id="IPR036390">
    <property type="entry name" value="WH_DNA-bd_sf"/>
</dbReference>
<reference evidence="6" key="1">
    <citation type="submission" date="2016-10" db="EMBL/GenBank/DDBJ databases">
        <authorList>
            <person name="Varghese N."/>
            <person name="Submissions S."/>
        </authorList>
    </citation>
    <scope>NUCLEOTIDE SEQUENCE [LARGE SCALE GENOMIC DNA]</scope>
    <source>
        <strain evidence="6">DSM 22002</strain>
    </source>
</reference>
<protein>
    <submittedName>
        <fullName evidence="5">Transcriptional regulator, GntR family</fullName>
    </submittedName>
</protein>
<sequence>MQRAPRYSVIHDDIVEQVRTGTLEPGMRLPSESDLAKRYGVSRMTVRQALDLLASDEIVVRKHGSGTFVREQSRQGRHIDRLRSFAAELADVDVVVGSEVVRAELVDAPADVAEALGLEAGDPVHRLTRVRTVDGVPAALQDTWIPSHVAPSLTREPLEGGSLYRTLAERHGVRLRWADQSMTAELLGVDEATLLRVEPGGAVLRGMRTTYSDADEPVEFTHGWTLPSFPLLLRIDAE</sequence>
<dbReference type="AlphaFoldDB" id="A0A1G8H087"/>
<dbReference type="Pfam" id="PF00392">
    <property type="entry name" value="GntR"/>
    <property type="match status" value="1"/>
</dbReference>
<keyword evidence="6" id="KW-1185">Reference proteome</keyword>
<evidence type="ECO:0000256" key="3">
    <source>
        <dbReference type="ARBA" id="ARBA00023163"/>
    </source>
</evidence>
<dbReference type="GO" id="GO:0045892">
    <property type="term" value="P:negative regulation of DNA-templated transcription"/>
    <property type="evidence" value="ECO:0007669"/>
    <property type="project" value="TreeGrafter"/>
</dbReference>
<evidence type="ECO:0000259" key="4">
    <source>
        <dbReference type="PROSITE" id="PS50949"/>
    </source>
</evidence>
<keyword evidence="1" id="KW-0805">Transcription regulation</keyword>
<dbReference type="SUPFAM" id="SSF64288">
    <property type="entry name" value="Chorismate lyase-like"/>
    <property type="match status" value="1"/>
</dbReference>
<dbReference type="GO" id="GO:0003677">
    <property type="term" value="F:DNA binding"/>
    <property type="evidence" value="ECO:0007669"/>
    <property type="project" value="UniProtKB-KW"/>
</dbReference>
<dbReference type="PRINTS" id="PR00035">
    <property type="entry name" value="HTHGNTR"/>
</dbReference>
<evidence type="ECO:0000313" key="6">
    <source>
        <dbReference type="Proteomes" id="UP000198822"/>
    </source>
</evidence>
<dbReference type="SMART" id="SM00866">
    <property type="entry name" value="UTRA"/>
    <property type="match status" value="1"/>
</dbReference>
<dbReference type="Pfam" id="PF07702">
    <property type="entry name" value="UTRA"/>
    <property type="match status" value="1"/>
</dbReference>
<evidence type="ECO:0000256" key="1">
    <source>
        <dbReference type="ARBA" id="ARBA00023015"/>
    </source>
</evidence>
<dbReference type="PANTHER" id="PTHR44846">
    <property type="entry name" value="MANNOSYL-D-GLYCERATE TRANSPORT/METABOLISM SYSTEM REPRESSOR MNGR-RELATED"/>
    <property type="match status" value="1"/>
</dbReference>
<dbReference type="InterPro" id="IPR050679">
    <property type="entry name" value="Bact_HTH_transcr_reg"/>
</dbReference>
<gene>
    <name evidence="5" type="ORF">SAMN04489720_3154</name>
</gene>
<dbReference type="EMBL" id="LT629695">
    <property type="protein sequence ID" value="SDI00037.1"/>
    <property type="molecule type" value="Genomic_DNA"/>
</dbReference>
<keyword evidence="2" id="KW-0238">DNA-binding</keyword>
<dbReference type="SUPFAM" id="SSF46785">
    <property type="entry name" value="Winged helix' DNA-binding domain"/>
    <property type="match status" value="1"/>
</dbReference>
<dbReference type="InterPro" id="IPR011663">
    <property type="entry name" value="UTRA"/>
</dbReference>
<dbReference type="STRING" id="399736.SAMN04489720_3154"/>
<dbReference type="PANTHER" id="PTHR44846:SF17">
    <property type="entry name" value="GNTR-FAMILY TRANSCRIPTIONAL REGULATOR"/>
    <property type="match status" value="1"/>
</dbReference>
<proteinExistence type="predicted"/>
<dbReference type="Gene3D" id="3.40.1410.10">
    <property type="entry name" value="Chorismate lyase-like"/>
    <property type="match status" value="1"/>
</dbReference>
<evidence type="ECO:0000256" key="2">
    <source>
        <dbReference type="ARBA" id="ARBA00023125"/>
    </source>
</evidence>
<keyword evidence="3" id="KW-0804">Transcription</keyword>
<name>A0A1G8H087_9MICO</name>
<feature type="domain" description="HTH gntR-type" evidence="4">
    <location>
        <begin position="4"/>
        <end position="72"/>
    </location>
</feature>
<dbReference type="RefSeq" id="WP_092506558.1">
    <property type="nucleotide sequence ID" value="NZ_LT629695.1"/>
</dbReference>
<dbReference type="SMART" id="SM00345">
    <property type="entry name" value="HTH_GNTR"/>
    <property type="match status" value="1"/>
</dbReference>
<dbReference type="PROSITE" id="PS50949">
    <property type="entry name" value="HTH_GNTR"/>
    <property type="match status" value="1"/>
</dbReference>
<accession>A0A1G8H087</accession>
<dbReference type="Proteomes" id="UP000198822">
    <property type="component" value="Chromosome I"/>
</dbReference>
<dbReference type="Gene3D" id="1.10.10.10">
    <property type="entry name" value="Winged helix-like DNA-binding domain superfamily/Winged helix DNA-binding domain"/>
    <property type="match status" value="1"/>
</dbReference>
<evidence type="ECO:0000313" key="5">
    <source>
        <dbReference type="EMBL" id="SDI00037.1"/>
    </source>
</evidence>
<dbReference type="FunFam" id="1.10.10.10:FF:000079">
    <property type="entry name" value="GntR family transcriptional regulator"/>
    <property type="match status" value="1"/>
</dbReference>
<dbReference type="OrthoDB" id="7363114at2"/>
<dbReference type="InterPro" id="IPR036388">
    <property type="entry name" value="WH-like_DNA-bd_sf"/>
</dbReference>
<dbReference type="CDD" id="cd07377">
    <property type="entry name" value="WHTH_GntR"/>
    <property type="match status" value="1"/>
</dbReference>
<dbReference type="GO" id="GO:0003700">
    <property type="term" value="F:DNA-binding transcription factor activity"/>
    <property type="evidence" value="ECO:0007669"/>
    <property type="project" value="InterPro"/>
</dbReference>
<dbReference type="InterPro" id="IPR028978">
    <property type="entry name" value="Chorismate_lyase_/UTRA_dom_sf"/>
</dbReference>
<organism evidence="5 6">
    <name type="scientific">Agrococcus jejuensis</name>
    <dbReference type="NCBI Taxonomy" id="399736"/>
    <lineage>
        <taxon>Bacteria</taxon>
        <taxon>Bacillati</taxon>
        <taxon>Actinomycetota</taxon>
        <taxon>Actinomycetes</taxon>
        <taxon>Micrococcales</taxon>
        <taxon>Microbacteriaceae</taxon>
        <taxon>Agrococcus</taxon>
    </lineage>
</organism>
<dbReference type="InterPro" id="IPR000524">
    <property type="entry name" value="Tscrpt_reg_HTH_GntR"/>
</dbReference>